<keyword evidence="9" id="KW-1185">Reference proteome</keyword>
<evidence type="ECO:0000259" key="6">
    <source>
        <dbReference type="PROSITE" id="PS51192"/>
    </source>
</evidence>
<evidence type="ECO:0000256" key="3">
    <source>
        <dbReference type="ARBA" id="ARBA00022840"/>
    </source>
</evidence>
<dbReference type="PROSITE" id="PS51192">
    <property type="entry name" value="HELICASE_ATP_BIND_1"/>
    <property type="match status" value="1"/>
</dbReference>
<evidence type="ECO:0000313" key="9">
    <source>
        <dbReference type="Proteomes" id="UP000219338"/>
    </source>
</evidence>
<dbReference type="PANTHER" id="PTHR24031">
    <property type="entry name" value="RNA HELICASE"/>
    <property type="match status" value="1"/>
</dbReference>
<dbReference type="SMART" id="SM00490">
    <property type="entry name" value="HELICc"/>
    <property type="match status" value="1"/>
</dbReference>
<comment type="domain">
    <text evidence="5">The Q motif is unique to and characteristic of the DEAD box family of RNA helicases and controls ATP binding and hydrolysis.</text>
</comment>
<dbReference type="CDD" id="cd18787">
    <property type="entry name" value="SF2_C_DEAD"/>
    <property type="match status" value="1"/>
</dbReference>
<dbReference type="InterPro" id="IPR014001">
    <property type="entry name" value="Helicase_ATP-bd"/>
</dbReference>
<evidence type="ECO:0000256" key="5">
    <source>
        <dbReference type="RuleBase" id="RU365068"/>
    </source>
</evidence>
<keyword evidence="3 5" id="KW-0067">ATP-binding</keyword>
<comment type="similarity">
    <text evidence="5">Belongs to the DEAD box helicase family.</text>
</comment>
<keyword evidence="5" id="KW-0347">Helicase</keyword>
<dbReference type="InterPro" id="IPR001650">
    <property type="entry name" value="Helicase_C-like"/>
</dbReference>
<dbReference type="GO" id="GO:0016787">
    <property type="term" value="F:hydrolase activity"/>
    <property type="evidence" value="ECO:0007669"/>
    <property type="project" value="UniProtKB-KW"/>
</dbReference>
<dbReference type="SUPFAM" id="SSF52540">
    <property type="entry name" value="P-loop containing nucleoside triphosphate hydrolases"/>
    <property type="match status" value="1"/>
</dbReference>
<dbReference type="Gene3D" id="3.40.50.300">
    <property type="entry name" value="P-loop containing nucleotide triphosphate hydrolases"/>
    <property type="match status" value="2"/>
</dbReference>
<name>A0A284R1H9_ARMOS</name>
<organism evidence="8 9">
    <name type="scientific">Armillaria ostoyae</name>
    <name type="common">Armillaria root rot fungus</name>
    <dbReference type="NCBI Taxonomy" id="47428"/>
    <lineage>
        <taxon>Eukaryota</taxon>
        <taxon>Fungi</taxon>
        <taxon>Dikarya</taxon>
        <taxon>Basidiomycota</taxon>
        <taxon>Agaricomycotina</taxon>
        <taxon>Agaricomycetes</taxon>
        <taxon>Agaricomycetidae</taxon>
        <taxon>Agaricales</taxon>
        <taxon>Marasmiineae</taxon>
        <taxon>Physalacriaceae</taxon>
        <taxon>Armillaria</taxon>
    </lineage>
</organism>
<gene>
    <name evidence="8" type="ORF">ARMOST_05900</name>
</gene>
<dbReference type="SMART" id="SM00487">
    <property type="entry name" value="DEXDc"/>
    <property type="match status" value="1"/>
</dbReference>
<reference evidence="9" key="1">
    <citation type="journal article" date="2017" name="Nat. Ecol. Evol.">
        <title>Genome expansion and lineage-specific genetic innovations in the forest pathogenic fungi Armillaria.</title>
        <authorList>
            <person name="Sipos G."/>
            <person name="Prasanna A.N."/>
            <person name="Walter M.C."/>
            <person name="O'Connor E."/>
            <person name="Balint B."/>
            <person name="Krizsan K."/>
            <person name="Kiss B."/>
            <person name="Hess J."/>
            <person name="Varga T."/>
            <person name="Slot J."/>
            <person name="Riley R."/>
            <person name="Boka B."/>
            <person name="Rigling D."/>
            <person name="Barry K."/>
            <person name="Lee J."/>
            <person name="Mihaltcheva S."/>
            <person name="LaButti K."/>
            <person name="Lipzen A."/>
            <person name="Waldron R."/>
            <person name="Moloney N.M."/>
            <person name="Sperisen C."/>
            <person name="Kredics L."/>
            <person name="Vagvoelgyi C."/>
            <person name="Patrignani A."/>
            <person name="Fitzpatrick D."/>
            <person name="Nagy I."/>
            <person name="Doyle S."/>
            <person name="Anderson J.B."/>
            <person name="Grigoriev I.V."/>
            <person name="Gueldener U."/>
            <person name="Muensterkoetter M."/>
            <person name="Nagy L.G."/>
        </authorList>
    </citation>
    <scope>NUCLEOTIDE SEQUENCE [LARGE SCALE GENOMIC DNA]</scope>
    <source>
        <strain evidence="9">C18/9</strain>
    </source>
</reference>
<dbReference type="GO" id="GO:0003724">
    <property type="term" value="F:RNA helicase activity"/>
    <property type="evidence" value="ECO:0007669"/>
    <property type="project" value="UniProtKB-EC"/>
</dbReference>
<dbReference type="AlphaFoldDB" id="A0A284R1H9"/>
<dbReference type="InterPro" id="IPR027417">
    <property type="entry name" value="P-loop_NTPase"/>
</dbReference>
<comment type="function">
    <text evidence="5">RNA helicase.</text>
</comment>
<dbReference type="GO" id="GO:0005524">
    <property type="term" value="F:ATP binding"/>
    <property type="evidence" value="ECO:0007669"/>
    <property type="project" value="UniProtKB-UniRule"/>
</dbReference>
<dbReference type="Pfam" id="PF00270">
    <property type="entry name" value="DEAD"/>
    <property type="match status" value="1"/>
</dbReference>
<dbReference type="Proteomes" id="UP000219338">
    <property type="component" value="Unassembled WGS sequence"/>
</dbReference>
<dbReference type="EC" id="3.6.4.13" evidence="5"/>
<proteinExistence type="inferred from homology"/>
<evidence type="ECO:0000256" key="1">
    <source>
        <dbReference type="ARBA" id="ARBA00022741"/>
    </source>
</evidence>
<dbReference type="OMA" id="FRHATHH"/>
<accession>A0A284R1H9</accession>
<feature type="domain" description="Helicase C-terminal" evidence="7">
    <location>
        <begin position="278"/>
        <end position="442"/>
    </location>
</feature>
<evidence type="ECO:0000313" key="8">
    <source>
        <dbReference type="EMBL" id="SJL02569.1"/>
    </source>
</evidence>
<sequence length="520" mass="58248">MASTVDDTSDRTFKSLSISEVSKSAIKHEFMTKVQAETIDVRVLIFSYKPELEPVDHHPHPYKHMLTCTRKNIGLLTSRYRDFIKEQVSQRSFNPGAFTDSGIGDSGAISSSSVGMWHRELNASCRPSQIAREAETLAHPHGLKVFTVYGGNNPRAELSKFNSQGCDILIATPGRLADHLENHGFHRYLSNLRVYILDEVDRLLDVGFKPQLDQIQKYLPKTPRQTLHFSATISKDVQQVAKSQLRAGFKFVNTIHEDERATHEHVEQSHIITPFSHHLPTLLHLIKEDQDMHKGSSKQVVFFPTARHVDAAFHALSNIDGLPTLTLMHSRLTQKARERSSDKFRAERSAILLCSDVAARGVDFPGVTAVFQVGLPVNGEQYIHRLGRTARAGAAGRGTLILDPDEQAFLSQRALQGISIPKKESLTTEMIESLRVVTNEALVKIDDKVKEQAYKAWLGYYNSNLKTTKWNKVELVNKATLYAQECLGWTSALPPLIEARTVGMMHLKNVPGLNIGRRAP</sequence>
<dbReference type="EMBL" id="FUEG01000003">
    <property type="protein sequence ID" value="SJL02569.1"/>
    <property type="molecule type" value="Genomic_DNA"/>
</dbReference>
<keyword evidence="2 5" id="KW-0378">Hydrolase</keyword>
<dbReference type="OrthoDB" id="193716at2759"/>
<dbReference type="InterPro" id="IPR011545">
    <property type="entry name" value="DEAD/DEAH_box_helicase_dom"/>
</dbReference>
<keyword evidence="4 5" id="KW-0694">RNA-binding</keyword>
<dbReference type="STRING" id="47428.A0A284R1H9"/>
<evidence type="ECO:0000256" key="4">
    <source>
        <dbReference type="ARBA" id="ARBA00022884"/>
    </source>
</evidence>
<feature type="domain" description="Helicase ATP-binding" evidence="6">
    <location>
        <begin position="129"/>
        <end position="251"/>
    </location>
</feature>
<dbReference type="PROSITE" id="PS51194">
    <property type="entry name" value="HELICASE_CTER"/>
    <property type="match status" value="1"/>
</dbReference>
<evidence type="ECO:0000256" key="2">
    <source>
        <dbReference type="ARBA" id="ARBA00022801"/>
    </source>
</evidence>
<keyword evidence="1 5" id="KW-0547">Nucleotide-binding</keyword>
<dbReference type="GO" id="GO:0003723">
    <property type="term" value="F:RNA binding"/>
    <property type="evidence" value="ECO:0007669"/>
    <property type="project" value="UniProtKB-UniRule"/>
</dbReference>
<comment type="catalytic activity">
    <reaction evidence="5">
        <text>ATP + H2O = ADP + phosphate + H(+)</text>
        <dbReference type="Rhea" id="RHEA:13065"/>
        <dbReference type="ChEBI" id="CHEBI:15377"/>
        <dbReference type="ChEBI" id="CHEBI:15378"/>
        <dbReference type="ChEBI" id="CHEBI:30616"/>
        <dbReference type="ChEBI" id="CHEBI:43474"/>
        <dbReference type="ChEBI" id="CHEBI:456216"/>
        <dbReference type="EC" id="3.6.4.13"/>
    </reaction>
</comment>
<dbReference type="Pfam" id="PF00271">
    <property type="entry name" value="Helicase_C"/>
    <property type="match status" value="1"/>
</dbReference>
<evidence type="ECO:0000259" key="7">
    <source>
        <dbReference type="PROSITE" id="PS51194"/>
    </source>
</evidence>
<protein>
    <recommendedName>
        <fullName evidence="5">ATP-dependent RNA helicase</fullName>
        <ecNumber evidence="5">3.6.4.13</ecNumber>
    </recommendedName>
</protein>